<organism evidence="2">
    <name type="scientific">Zea mays</name>
    <name type="common">Maize</name>
    <dbReference type="NCBI Taxonomy" id="4577"/>
    <lineage>
        <taxon>Eukaryota</taxon>
        <taxon>Viridiplantae</taxon>
        <taxon>Streptophyta</taxon>
        <taxon>Embryophyta</taxon>
        <taxon>Tracheophyta</taxon>
        <taxon>Spermatophyta</taxon>
        <taxon>Magnoliopsida</taxon>
        <taxon>Liliopsida</taxon>
        <taxon>Poales</taxon>
        <taxon>Poaceae</taxon>
        <taxon>PACMAD clade</taxon>
        <taxon>Panicoideae</taxon>
        <taxon>Andropogonodae</taxon>
        <taxon>Andropogoneae</taxon>
        <taxon>Tripsacinae</taxon>
        <taxon>Zea</taxon>
    </lineage>
</organism>
<comment type="caution">
    <text evidence="2">The sequence shown here is derived from an EMBL/GenBank/DDBJ whole genome shotgun (WGS) entry which is preliminary data.</text>
</comment>
<evidence type="ECO:0000256" key="1">
    <source>
        <dbReference type="SAM" id="MobiDB-lite"/>
    </source>
</evidence>
<dbReference type="AlphaFoldDB" id="A0A3L6G2B4"/>
<proteinExistence type="predicted"/>
<dbReference type="EMBL" id="NCVQ01000003">
    <property type="protein sequence ID" value="PWZ41227.1"/>
    <property type="molecule type" value="Genomic_DNA"/>
</dbReference>
<sequence>MAMLLPEEAMQRWPSCLAKHRAMDDKHLGRVVRPRSIDQADGVHGGDDDGDVNGGASRSVVATTSRHKWTCRRRGTTQAGVLVTPQAMPVAPSKKMRKLVLLKPMSRTCESTGGGRRKPDL</sequence>
<feature type="region of interest" description="Disordered" evidence="1">
    <location>
        <begin position="35"/>
        <end position="73"/>
    </location>
</feature>
<evidence type="ECO:0000313" key="2">
    <source>
        <dbReference type="EMBL" id="PWZ41227.1"/>
    </source>
</evidence>
<reference evidence="2" key="1">
    <citation type="journal article" date="2018" name="Nat. Genet.">
        <title>Extensive intraspecific gene order and gene structural variations between Mo17 and other maize genomes.</title>
        <authorList>
            <person name="Sun S."/>
            <person name="Zhou Y."/>
            <person name="Chen J."/>
            <person name="Shi J."/>
            <person name="Zhao H."/>
            <person name="Zhao H."/>
            <person name="Song W."/>
            <person name="Zhang M."/>
            <person name="Cui Y."/>
            <person name="Dong X."/>
            <person name="Liu H."/>
            <person name="Ma X."/>
            <person name="Jiao Y."/>
            <person name="Wang B."/>
            <person name="Wei X."/>
            <person name="Stein J.C."/>
            <person name="Glaubitz J.C."/>
            <person name="Lu F."/>
            <person name="Yu G."/>
            <person name="Liang C."/>
            <person name="Fengler K."/>
            <person name="Li B."/>
            <person name="Rafalski A."/>
            <person name="Schnable P.S."/>
            <person name="Ware D.H."/>
            <person name="Buckler E.S."/>
            <person name="Lai J."/>
        </authorList>
    </citation>
    <scope>NUCLEOTIDE SEQUENCE [LARGE SCALE GENOMIC DNA]</scope>
    <source>
        <tissue evidence="2">Seedling</tissue>
    </source>
</reference>
<protein>
    <submittedName>
        <fullName evidence="2">Uncharacterized protein</fullName>
    </submittedName>
</protein>
<gene>
    <name evidence="2" type="ORF">Zm00014a_013962</name>
</gene>
<name>A0A3L6G2B4_MAIZE</name>
<dbReference type="Proteomes" id="UP000251960">
    <property type="component" value="Chromosome 2"/>
</dbReference>
<accession>A0A3L6G2B4</accession>